<evidence type="ECO:0000256" key="4">
    <source>
        <dbReference type="PROSITE-ProRule" id="PRU01331"/>
    </source>
</evidence>
<reference evidence="8" key="1">
    <citation type="journal article" date="2019" name="Int. J. Syst. Evol. Microbiol.">
        <title>The Global Catalogue of Microorganisms (GCM) 10K type strain sequencing project: providing services to taxonomists for standard genome sequencing and annotation.</title>
        <authorList>
            <consortium name="The Broad Institute Genomics Platform"/>
            <consortium name="The Broad Institute Genome Sequencing Center for Infectious Disease"/>
            <person name="Wu L."/>
            <person name="Ma J."/>
        </authorList>
    </citation>
    <scope>NUCLEOTIDE SEQUENCE [LARGE SCALE GENOMIC DNA]</scope>
    <source>
        <strain evidence="8">CCUG 54356</strain>
    </source>
</reference>
<evidence type="ECO:0000313" key="7">
    <source>
        <dbReference type="EMBL" id="MFD1216318.1"/>
    </source>
</evidence>
<dbReference type="InterPro" id="IPR027303">
    <property type="entry name" value="Gln_synth_gly_rich_site"/>
</dbReference>
<dbReference type="Proteomes" id="UP001597264">
    <property type="component" value="Unassembled WGS sequence"/>
</dbReference>
<gene>
    <name evidence="7" type="ORF">ACFQ2X_06885</name>
</gene>
<dbReference type="EC" id="6.3.1.-" evidence="7"/>
<evidence type="ECO:0000259" key="6">
    <source>
        <dbReference type="PROSITE" id="PS51987"/>
    </source>
</evidence>
<proteinExistence type="inferred from homology"/>
<dbReference type="InterPro" id="IPR014746">
    <property type="entry name" value="Gln_synth/guanido_kin_cat_dom"/>
</dbReference>
<dbReference type="SUPFAM" id="SSF55931">
    <property type="entry name" value="Glutamine synthetase/guanido kinase"/>
    <property type="match status" value="1"/>
</dbReference>
<dbReference type="Gene3D" id="3.30.590.10">
    <property type="entry name" value="Glutamine synthetase/guanido kinase, catalytic domain"/>
    <property type="match status" value="1"/>
</dbReference>
<accession>A0ABW3U611</accession>
<feature type="domain" description="GS catalytic" evidence="6">
    <location>
        <begin position="127"/>
        <end position="463"/>
    </location>
</feature>
<dbReference type="PANTHER" id="PTHR43785:SF12">
    <property type="entry name" value="TYPE-1 GLUTAMINE SYNTHETASE 2"/>
    <property type="match status" value="1"/>
</dbReference>
<dbReference type="PANTHER" id="PTHR43785">
    <property type="entry name" value="GAMMA-GLUTAMYLPUTRESCINE SYNTHETASE"/>
    <property type="match status" value="1"/>
</dbReference>
<evidence type="ECO:0000256" key="5">
    <source>
        <dbReference type="RuleBase" id="RU000384"/>
    </source>
</evidence>
<keyword evidence="2 7" id="KW-0436">Ligase</keyword>
<dbReference type="InterPro" id="IPR008146">
    <property type="entry name" value="Gln_synth_cat_dom"/>
</dbReference>
<dbReference type="PROSITE" id="PS51987">
    <property type="entry name" value="GS_CATALYTIC"/>
    <property type="match status" value="1"/>
</dbReference>
<keyword evidence="8" id="KW-1185">Reference proteome</keyword>
<dbReference type="GO" id="GO:0016874">
    <property type="term" value="F:ligase activity"/>
    <property type="evidence" value="ECO:0007669"/>
    <property type="project" value="UniProtKB-KW"/>
</dbReference>
<dbReference type="PROSITE" id="PS00181">
    <property type="entry name" value="GLNA_ATP"/>
    <property type="match status" value="1"/>
</dbReference>
<dbReference type="InterPro" id="IPR036651">
    <property type="entry name" value="Gln_synt_N_sf"/>
</dbReference>
<dbReference type="SUPFAM" id="SSF54368">
    <property type="entry name" value="Glutamine synthetase, N-terminal domain"/>
    <property type="match status" value="1"/>
</dbReference>
<protein>
    <submittedName>
        <fullName evidence="7">Glutamine synthetase family protein</fullName>
        <ecNumber evidence="7">6.3.1.-</ecNumber>
    </submittedName>
</protein>
<dbReference type="SMART" id="SM01230">
    <property type="entry name" value="Gln-synt_C"/>
    <property type="match status" value="1"/>
</dbReference>
<evidence type="ECO:0000313" key="8">
    <source>
        <dbReference type="Proteomes" id="UP001597264"/>
    </source>
</evidence>
<evidence type="ECO:0000256" key="3">
    <source>
        <dbReference type="ARBA" id="ARBA00022842"/>
    </source>
</evidence>
<sequence>MAAAEQQYRPSPALIEASEQFLEQHPDLKWIEGFTFDINGVPRGKWLPADSARKLLGGGLQMPRSAVSLDIWGRDIENSPLVFASGDSDGVCLPVGPISLAPWHREQTAQLQMQLFEADGSDLYADPRSQLKKVIERLGQLGYKAVCATELEFYLLREGADDLGRPRPVSENDASLVPSTDVYDLAELDAQRHFFADVRAACEAQGIPADSILSECAPGQFEINLLHCDDPLKVADQTLLFKRLLKGVARSHGLRVSAMAKPFGDQAGNGMHVHMSLIDSDGNNVFDDGSDEGTDLLRHAIAGMMETANDAMAIFAPHANSYRRFQEGSHAPLNLCWGYDNRTVTFRVPASEPKARRIEHRIAGADVNAHLVLAAILAGVCHGLENKLQPPAAVEGDAYQVEGCDQLINTWGGALERFADSSLWQEYFDPKFVELFVLLKQQEQAEIAARVTDVEYESYLQRV</sequence>
<dbReference type="EMBL" id="JBHTLR010000007">
    <property type="protein sequence ID" value="MFD1216318.1"/>
    <property type="molecule type" value="Genomic_DNA"/>
</dbReference>
<name>A0ABW3U611_9GAMM</name>
<dbReference type="RefSeq" id="WP_230438421.1">
    <property type="nucleotide sequence ID" value="NZ_CP087715.1"/>
</dbReference>
<dbReference type="Pfam" id="PF00120">
    <property type="entry name" value="Gln-synt_C"/>
    <property type="match status" value="1"/>
</dbReference>
<comment type="cofactor">
    <cofactor evidence="1">
        <name>Mg(2+)</name>
        <dbReference type="ChEBI" id="CHEBI:18420"/>
    </cofactor>
</comment>
<organism evidence="7 8">
    <name type="scientific">Microbulbifer celer</name>
    <dbReference type="NCBI Taxonomy" id="435905"/>
    <lineage>
        <taxon>Bacteria</taxon>
        <taxon>Pseudomonadati</taxon>
        <taxon>Pseudomonadota</taxon>
        <taxon>Gammaproteobacteria</taxon>
        <taxon>Cellvibrionales</taxon>
        <taxon>Microbulbiferaceae</taxon>
        <taxon>Microbulbifer</taxon>
    </lineage>
</organism>
<keyword evidence="3" id="KW-0460">Magnesium</keyword>
<evidence type="ECO:0000256" key="2">
    <source>
        <dbReference type="ARBA" id="ARBA00022598"/>
    </source>
</evidence>
<comment type="caution">
    <text evidence="7">The sequence shown here is derived from an EMBL/GenBank/DDBJ whole genome shotgun (WGS) entry which is preliminary data.</text>
</comment>
<evidence type="ECO:0000256" key="1">
    <source>
        <dbReference type="ARBA" id="ARBA00001946"/>
    </source>
</evidence>
<comment type="similarity">
    <text evidence="4 5">Belongs to the glutamine synthetase family.</text>
</comment>